<dbReference type="PANTHER" id="PTHR12844">
    <property type="entry name" value="CONNECTOR ENCHANCER OF KINASE SUPPRESSOR OF RAS"/>
    <property type="match status" value="1"/>
</dbReference>
<dbReference type="Pfam" id="PF00169">
    <property type="entry name" value="PH"/>
    <property type="match status" value="1"/>
</dbReference>
<sequence length="1050" mass="119336">MYKPEALHSSSYHIQANKFEDESGLLRDKSASCSHGLELTQRPTTVIGISQNRLVNRQNSIKTAVVVQEKNNNKKVIFEENNIVLKNYYNAHHAKETKNTFCEGLKPNEEKSVSVNSLNSLSGTKETIDFIDEAEDLTDRSNMLTKDNNEVDKVEDTKEKFFHPELKDVHVHNIIKKFDERIIQHESVCVKTKITKTVTTINNENISTKIENNVSNEEKVTEINIKTSESTQFADECVKYELGIPIVETRNTYIIAPQITTENANTDVPPKPPPRTSFSDNYKPKYPADSPKPLIDPLKRHQNYFKDHPISLNQHKCEIVVQKPPIHTSTESVMSTQQHYQKNILDVPPDVIEHTFDSQTTPRKSDAKFVSTSMGKVMKSESETEVPKITTSTPKNLSMSKVSPTNSIVRAMMYSNKNRNGKKKNTLTAKKRKVSVNDVSPGDMEGFLYQRFRTRDGQKAYWDKLWFVLIGNRLYGFTSKESLKADVLIYLTGFTVCHATEVKSRSNAFKVYHTGTVFYFSAETYETTLAWIEYISGATLHSDATKPTENVLYSETDDSDSEKPKTPTEKTSEGIKKFGSLKKFTSKKSSDPSSHSGSTSLDRKWFFNKSTSSKNSVPVPTAQFRSYRKIPSTQIESVSTGNFTSHIPNFAARLEIQNFSSTQNISVPNLSVDLPKTEKTLITPCNTLTPKNKSNNFSHSSNPSLYNVSDFHQFFPKSQHQTRENLAGFVTLEELMNRQSEEQKLNPLHNTEVVNMDLIKPDVVYGEVPIRHKGKPVEKKRSFKSNGSESKKDGSESSSFCFGKKSAKKLSEEHENSVATYPKSKQHDLKNNRSLPRAHKLLENYDTYSIDSSKQYSDSCKSLTKLEDEENSPGYQQDEFGEMRIRRDSMEKLNRIEVINPNVKLKPAMQYTPLALPLVDDKAKMNPKLAFELNLDEKVHKGGKLMSFFHKQSDSKKEKHVMGSPSLHRAIFRKPSSSEDDWRHQGQIQNQSQSTTTHQADKEDITNQSNRVIQHVDYPGLEYPPVFEPETYSLSDPQSSLTILRKQGKN</sequence>
<protein>
    <submittedName>
        <fullName evidence="3">PH domain</fullName>
    </submittedName>
</protein>
<feature type="compositionally biased region" description="Polar residues" evidence="1">
    <location>
        <begin position="1032"/>
        <end position="1042"/>
    </location>
</feature>
<dbReference type="InterPro" id="IPR011993">
    <property type="entry name" value="PH-like_dom_sf"/>
</dbReference>
<dbReference type="InterPro" id="IPR051566">
    <property type="entry name" value="CNKSR"/>
</dbReference>
<evidence type="ECO:0000259" key="2">
    <source>
        <dbReference type="PROSITE" id="PS50003"/>
    </source>
</evidence>
<evidence type="ECO:0000313" key="4">
    <source>
        <dbReference type="Proteomes" id="UP001458880"/>
    </source>
</evidence>
<evidence type="ECO:0000256" key="1">
    <source>
        <dbReference type="SAM" id="MobiDB-lite"/>
    </source>
</evidence>
<evidence type="ECO:0000313" key="3">
    <source>
        <dbReference type="EMBL" id="KAK9737339.1"/>
    </source>
</evidence>
<feature type="compositionally biased region" description="Polar residues" evidence="1">
    <location>
        <begin position="389"/>
        <end position="401"/>
    </location>
</feature>
<dbReference type="PROSITE" id="PS50003">
    <property type="entry name" value="PH_DOMAIN"/>
    <property type="match status" value="1"/>
</dbReference>
<dbReference type="AlphaFoldDB" id="A0AAW1LTL8"/>
<feature type="region of interest" description="Disordered" evidence="1">
    <location>
        <begin position="813"/>
        <end position="837"/>
    </location>
</feature>
<gene>
    <name evidence="3" type="ORF">QE152_g10819</name>
</gene>
<feature type="region of interest" description="Disordered" evidence="1">
    <location>
        <begin position="774"/>
        <end position="801"/>
    </location>
</feature>
<dbReference type="EMBL" id="JASPKY010000101">
    <property type="protein sequence ID" value="KAK9737339.1"/>
    <property type="molecule type" value="Genomic_DNA"/>
</dbReference>
<feature type="compositionally biased region" description="Basic and acidic residues" evidence="1">
    <location>
        <begin position="561"/>
        <end position="572"/>
    </location>
</feature>
<comment type="caution">
    <text evidence="3">The sequence shown here is derived from an EMBL/GenBank/DDBJ whole genome shotgun (WGS) entry which is preliminary data.</text>
</comment>
<dbReference type="SMART" id="SM00233">
    <property type="entry name" value="PH"/>
    <property type="match status" value="1"/>
</dbReference>
<feature type="region of interest" description="Disordered" evidence="1">
    <location>
        <begin position="1027"/>
        <end position="1050"/>
    </location>
</feature>
<reference evidence="3 4" key="1">
    <citation type="journal article" date="2024" name="BMC Genomics">
        <title>De novo assembly and annotation of Popillia japonica's genome with initial clues to its potential as an invasive pest.</title>
        <authorList>
            <person name="Cucini C."/>
            <person name="Boschi S."/>
            <person name="Funari R."/>
            <person name="Cardaioli E."/>
            <person name="Iannotti N."/>
            <person name="Marturano G."/>
            <person name="Paoli F."/>
            <person name="Bruttini M."/>
            <person name="Carapelli A."/>
            <person name="Frati F."/>
            <person name="Nardi F."/>
        </authorList>
    </citation>
    <scope>NUCLEOTIDE SEQUENCE [LARGE SCALE GENOMIC DNA]</scope>
    <source>
        <strain evidence="3">DMR45628</strain>
    </source>
</reference>
<organism evidence="3 4">
    <name type="scientific">Popillia japonica</name>
    <name type="common">Japanese beetle</name>
    <dbReference type="NCBI Taxonomy" id="7064"/>
    <lineage>
        <taxon>Eukaryota</taxon>
        <taxon>Metazoa</taxon>
        <taxon>Ecdysozoa</taxon>
        <taxon>Arthropoda</taxon>
        <taxon>Hexapoda</taxon>
        <taxon>Insecta</taxon>
        <taxon>Pterygota</taxon>
        <taxon>Neoptera</taxon>
        <taxon>Endopterygota</taxon>
        <taxon>Coleoptera</taxon>
        <taxon>Polyphaga</taxon>
        <taxon>Scarabaeiformia</taxon>
        <taxon>Scarabaeidae</taxon>
        <taxon>Rutelinae</taxon>
        <taxon>Popillia</taxon>
    </lineage>
</organism>
<name>A0AAW1LTL8_POPJA</name>
<dbReference type="PANTHER" id="PTHR12844:SF42">
    <property type="entry name" value="CONNECTOR ENHANCER OF KSR PROTEIN CNK"/>
    <property type="match status" value="1"/>
</dbReference>
<dbReference type="SUPFAM" id="SSF50729">
    <property type="entry name" value="PH domain-like"/>
    <property type="match status" value="1"/>
</dbReference>
<keyword evidence="4" id="KW-1185">Reference proteome</keyword>
<feature type="region of interest" description="Disordered" evidence="1">
    <location>
        <begin position="975"/>
        <end position="1011"/>
    </location>
</feature>
<feature type="region of interest" description="Disordered" evidence="1">
    <location>
        <begin position="553"/>
        <end position="572"/>
    </location>
</feature>
<feature type="region of interest" description="Disordered" evidence="1">
    <location>
        <begin position="373"/>
        <end position="401"/>
    </location>
</feature>
<dbReference type="InterPro" id="IPR001849">
    <property type="entry name" value="PH_domain"/>
</dbReference>
<dbReference type="Gene3D" id="2.30.29.30">
    <property type="entry name" value="Pleckstrin-homology domain (PH domain)/Phosphotyrosine-binding domain (PTB)"/>
    <property type="match status" value="1"/>
</dbReference>
<feature type="compositionally biased region" description="Polar residues" evidence="1">
    <location>
        <begin position="986"/>
        <end position="998"/>
    </location>
</feature>
<dbReference type="Proteomes" id="UP001458880">
    <property type="component" value="Unassembled WGS sequence"/>
</dbReference>
<feature type="region of interest" description="Disordered" evidence="1">
    <location>
        <begin position="263"/>
        <end position="295"/>
    </location>
</feature>
<accession>A0AAW1LTL8</accession>
<feature type="domain" description="PH" evidence="2">
    <location>
        <begin position="441"/>
        <end position="540"/>
    </location>
</feature>
<proteinExistence type="predicted"/>